<dbReference type="Pfam" id="PF02603">
    <property type="entry name" value="Hpr_kinase_N"/>
    <property type="match status" value="1"/>
</dbReference>
<evidence type="ECO:0000256" key="10">
    <source>
        <dbReference type="ARBA" id="ARBA00022840"/>
    </source>
</evidence>
<evidence type="ECO:0000256" key="5">
    <source>
        <dbReference type="ARBA" id="ARBA00022527"/>
    </source>
</evidence>
<feature type="domain" description="HPr(Ser) kinase/phosphorylase N-terminal" evidence="15">
    <location>
        <begin position="6"/>
        <end position="132"/>
    </location>
</feature>
<evidence type="ECO:0000256" key="12">
    <source>
        <dbReference type="ARBA" id="ARBA00023268"/>
    </source>
</evidence>
<dbReference type="PANTHER" id="PTHR30305:SF1">
    <property type="entry name" value="HPR KINASE_PHOSPHORYLASE"/>
    <property type="match status" value="1"/>
</dbReference>
<dbReference type="GO" id="GO:0000287">
    <property type="term" value="F:magnesium ion binding"/>
    <property type="evidence" value="ECO:0007669"/>
    <property type="project" value="UniProtKB-UniRule"/>
</dbReference>
<comment type="similarity">
    <text evidence="3 14">Belongs to the HPrK/P family.</text>
</comment>
<dbReference type="EC" id="2.7.4.-" evidence="14"/>
<evidence type="ECO:0000256" key="7">
    <source>
        <dbReference type="ARBA" id="ARBA00022723"/>
    </source>
</evidence>
<dbReference type="SUPFAM" id="SSF53795">
    <property type="entry name" value="PEP carboxykinase-like"/>
    <property type="match status" value="1"/>
</dbReference>
<evidence type="ECO:0000256" key="13">
    <source>
        <dbReference type="ARBA" id="ARBA00047657"/>
    </source>
</evidence>
<dbReference type="Gene3D" id="3.40.1390.20">
    <property type="entry name" value="HprK N-terminal domain-like"/>
    <property type="match status" value="1"/>
</dbReference>
<comment type="miscellaneous">
    <text evidence="14">Both phosphorylation and phosphorolysis are carried out by the same active site and suggest a common mechanism for both reactions.</text>
</comment>
<keyword evidence="8 14" id="KW-0547">Nucleotide-binding</keyword>
<comment type="function">
    <text evidence="14">Catalyzes the ATP- as well as the pyrophosphate-dependent phosphorylation of a specific serine residue in HPr, a phosphocarrier protein of the phosphoenolpyruvate-dependent sugar phosphotransferase system (PTS). HprK/P also catalyzes the pyrophosphate-producing, inorganic phosphate-dependent dephosphorylation (phosphorolysis) of seryl-phosphorylated HPr (P-Ser-HPr).</text>
</comment>
<evidence type="ECO:0000256" key="14">
    <source>
        <dbReference type="HAMAP-Rule" id="MF_01249"/>
    </source>
</evidence>
<dbReference type="Proteomes" id="UP000191110">
    <property type="component" value="Unassembled WGS sequence"/>
</dbReference>
<dbReference type="EMBL" id="MPRL01000016">
    <property type="protein sequence ID" value="OOZ40880.1"/>
    <property type="molecule type" value="Genomic_DNA"/>
</dbReference>
<gene>
    <name evidence="14" type="primary">hprK</name>
    <name evidence="17" type="ORF">BOW53_05975</name>
</gene>
<dbReference type="InterPro" id="IPR027417">
    <property type="entry name" value="P-loop_NTPase"/>
</dbReference>
<keyword evidence="11 14" id="KW-0460">Magnesium</keyword>
<comment type="cofactor">
    <cofactor evidence="2 14">
        <name>Mg(2+)</name>
        <dbReference type="ChEBI" id="CHEBI:18420"/>
    </cofactor>
</comment>
<keyword evidence="5 14" id="KW-0723">Serine/threonine-protein kinase</keyword>
<keyword evidence="12 14" id="KW-0511">Multifunctional enzyme</keyword>
<feature type="active site" evidence="14">
    <location>
        <position position="164"/>
    </location>
</feature>
<evidence type="ECO:0000256" key="6">
    <source>
        <dbReference type="ARBA" id="ARBA00022679"/>
    </source>
</evidence>
<feature type="binding site" evidence="14">
    <location>
        <position position="207"/>
    </location>
    <ligand>
        <name>Mg(2+)</name>
        <dbReference type="ChEBI" id="CHEBI:18420"/>
    </ligand>
</feature>
<dbReference type="Gene3D" id="3.40.50.300">
    <property type="entry name" value="P-loop containing nucleotide triphosphate hydrolases"/>
    <property type="match status" value="1"/>
</dbReference>
<reference evidence="17 18" key="1">
    <citation type="submission" date="2016-11" db="EMBL/GenBank/DDBJ databases">
        <title>Mixed transmission modes and dynamic genome evolution in an obligate animal-bacterial symbiosis.</title>
        <authorList>
            <person name="Russell S.L."/>
            <person name="Corbett-Detig R.B."/>
            <person name="Cavanaugh C.M."/>
        </authorList>
    </citation>
    <scope>NUCLEOTIDE SEQUENCE [LARGE SCALE GENOMIC DNA]</scope>
    <source>
        <strain evidence="17">Sveles-Q1</strain>
    </source>
</reference>
<dbReference type="GO" id="GO:0006109">
    <property type="term" value="P:regulation of carbohydrate metabolic process"/>
    <property type="evidence" value="ECO:0007669"/>
    <property type="project" value="UniProtKB-UniRule"/>
</dbReference>
<evidence type="ECO:0000256" key="3">
    <source>
        <dbReference type="ARBA" id="ARBA00006883"/>
    </source>
</evidence>
<comment type="domain">
    <text evidence="14">The Walker A ATP-binding motif also binds Pi and PPi.</text>
</comment>
<evidence type="ECO:0000259" key="15">
    <source>
        <dbReference type="Pfam" id="PF02603"/>
    </source>
</evidence>
<protein>
    <recommendedName>
        <fullName evidence="14">HPr kinase/phosphorylase</fullName>
        <shortName evidence="14">HPrK/P</shortName>
        <ecNumber evidence="14">2.7.11.-</ecNumber>
        <ecNumber evidence="14">2.7.4.-</ecNumber>
    </recommendedName>
    <alternativeName>
        <fullName evidence="14">HPr(Ser) kinase/phosphorylase</fullName>
    </alternativeName>
</protein>
<comment type="subunit">
    <text evidence="4 14">Homohexamer.</text>
</comment>
<dbReference type="OrthoDB" id="9778803at2"/>
<comment type="catalytic activity">
    <reaction evidence="13 14">
        <text>[HPr protein]-O-phospho-L-serine + phosphate + H(+) = [HPr protein]-L-serine + diphosphate</text>
        <dbReference type="Rhea" id="RHEA:46604"/>
        <dbReference type="Rhea" id="RHEA-COMP:11602"/>
        <dbReference type="Rhea" id="RHEA-COMP:11603"/>
        <dbReference type="ChEBI" id="CHEBI:15378"/>
        <dbReference type="ChEBI" id="CHEBI:29999"/>
        <dbReference type="ChEBI" id="CHEBI:33019"/>
        <dbReference type="ChEBI" id="CHEBI:43474"/>
        <dbReference type="ChEBI" id="CHEBI:83421"/>
    </reaction>
</comment>
<feature type="active site" evidence="14">
    <location>
        <position position="250"/>
    </location>
</feature>
<dbReference type="InterPro" id="IPR003755">
    <property type="entry name" value="HPr(Ser)_kin/Pase"/>
</dbReference>
<keyword evidence="18" id="KW-1185">Reference proteome</keyword>
<dbReference type="GO" id="GO:0004712">
    <property type="term" value="F:protein serine/threonine/tyrosine kinase activity"/>
    <property type="evidence" value="ECO:0007669"/>
    <property type="project" value="UniProtKB-UniRule"/>
</dbReference>
<organism evidence="17 18">
    <name type="scientific">Solemya pervernicosa gill symbiont</name>
    <dbReference type="NCBI Taxonomy" id="642797"/>
    <lineage>
        <taxon>Bacteria</taxon>
        <taxon>Pseudomonadati</taxon>
        <taxon>Pseudomonadota</taxon>
        <taxon>Gammaproteobacteria</taxon>
        <taxon>sulfur-oxidizing symbionts</taxon>
    </lineage>
</organism>
<feature type="region of interest" description="Important for the catalytic mechanism of dephosphorylation" evidence="14">
    <location>
        <begin position="271"/>
        <end position="276"/>
    </location>
</feature>
<feature type="binding site" evidence="14">
    <location>
        <position position="165"/>
    </location>
    <ligand>
        <name>Mg(2+)</name>
        <dbReference type="ChEBI" id="CHEBI:18420"/>
    </ligand>
</feature>
<dbReference type="CDD" id="cd01918">
    <property type="entry name" value="HprK_C"/>
    <property type="match status" value="1"/>
</dbReference>
<evidence type="ECO:0000256" key="2">
    <source>
        <dbReference type="ARBA" id="ARBA00001946"/>
    </source>
</evidence>
<dbReference type="AlphaFoldDB" id="A0A1T2L745"/>
<evidence type="ECO:0000256" key="11">
    <source>
        <dbReference type="ARBA" id="ARBA00022842"/>
    </source>
</evidence>
<dbReference type="InterPro" id="IPR011126">
    <property type="entry name" value="Hpr_kin/Pase_Hpr_N"/>
</dbReference>
<evidence type="ECO:0000256" key="9">
    <source>
        <dbReference type="ARBA" id="ARBA00022777"/>
    </source>
</evidence>
<dbReference type="InterPro" id="IPR028979">
    <property type="entry name" value="Ser_kin/Pase_Hpr-like_N_sf"/>
</dbReference>
<dbReference type="HAMAP" id="MF_01249">
    <property type="entry name" value="HPr_kinase"/>
    <property type="match status" value="1"/>
</dbReference>
<feature type="domain" description="HPr kinase/phosphorylase C-terminal" evidence="16">
    <location>
        <begin position="136"/>
        <end position="305"/>
    </location>
</feature>
<feature type="region of interest" description="Important for the catalytic mechanism of both phosphorylation and dephosphorylation" evidence="14">
    <location>
        <begin position="206"/>
        <end position="215"/>
    </location>
</feature>
<dbReference type="Pfam" id="PF07475">
    <property type="entry name" value="Hpr_kinase_C"/>
    <property type="match status" value="1"/>
</dbReference>
<keyword evidence="7 14" id="KW-0479">Metal-binding</keyword>
<accession>A0A1T2L745</accession>
<comment type="caution">
    <text evidence="17">The sequence shown here is derived from an EMBL/GenBank/DDBJ whole genome shotgun (WGS) entry which is preliminary data.</text>
</comment>
<dbReference type="GO" id="GO:0005524">
    <property type="term" value="F:ATP binding"/>
    <property type="evidence" value="ECO:0007669"/>
    <property type="project" value="UniProtKB-UniRule"/>
</dbReference>
<evidence type="ECO:0000313" key="18">
    <source>
        <dbReference type="Proteomes" id="UP000191110"/>
    </source>
</evidence>
<evidence type="ECO:0000256" key="8">
    <source>
        <dbReference type="ARBA" id="ARBA00022741"/>
    </source>
</evidence>
<dbReference type="SUPFAM" id="SSF75138">
    <property type="entry name" value="HprK N-terminal domain-like"/>
    <property type="match status" value="1"/>
</dbReference>
<name>A0A1T2L745_9GAMM</name>
<feature type="active site" evidence="14">
    <location>
        <position position="143"/>
    </location>
</feature>
<dbReference type="FunFam" id="3.40.50.300:FF:000174">
    <property type="entry name" value="HPr kinase/phosphorylase"/>
    <property type="match status" value="1"/>
</dbReference>
<comment type="catalytic activity">
    <reaction evidence="1 14">
        <text>[HPr protein]-L-serine + ATP = [HPr protein]-O-phospho-L-serine + ADP + H(+)</text>
        <dbReference type="Rhea" id="RHEA:46600"/>
        <dbReference type="Rhea" id="RHEA-COMP:11602"/>
        <dbReference type="Rhea" id="RHEA-COMP:11603"/>
        <dbReference type="ChEBI" id="CHEBI:15378"/>
        <dbReference type="ChEBI" id="CHEBI:29999"/>
        <dbReference type="ChEBI" id="CHEBI:30616"/>
        <dbReference type="ChEBI" id="CHEBI:83421"/>
        <dbReference type="ChEBI" id="CHEBI:456216"/>
    </reaction>
</comment>
<keyword evidence="6 14" id="KW-0808">Transferase</keyword>
<dbReference type="EC" id="2.7.11.-" evidence="14"/>
<keyword evidence="9 14" id="KW-0418">Kinase</keyword>
<proteinExistence type="inferred from homology"/>
<dbReference type="RefSeq" id="WP_078483177.1">
    <property type="nucleotide sequence ID" value="NZ_MPRL01000016.1"/>
</dbReference>
<dbReference type="NCBIfam" id="TIGR00679">
    <property type="entry name" value="hpr-ser"/>
    <property type="match status" value="1"/>
</dbReference>
<keyword evidence="10 14" id="KW-0067">ATP-binding</keyword>
<comment type="caution">
    <text evidence="14">Lacks conserved residue(s) required for the propagation of feature annotation.</text>
</comment>
<dbReference type="PANTHER" id="PTHR30305">
    <property type="entry name" value="PROTEIN YJDM-RELATED"/>
    <property type="match status" value="1"/>
</dbReference>
<dbReference type="GO" id="GO:0000155">
    <property type="term" value="F:phosphorelay sensor kinase activity"/>
    <property type="evidence" value="ECO:0007669"/>
    <property type="project" value="InterPro"/>
</dbReference>
<evidence type="ECO:0000256" key="4">
    <source>
        <dbReference type="ARBA" id="ARBA00011643"/>
    </source>
</evidence>
<dbReference type="InterPro" id="IPR011104">
    <property type="entry name" value="Hpr_kin/Pase_C"/>
</dbReference>
<evidence type="ECO:0000256" key="1">
    <source>
        <dbReference type="ARBA" id="ARBA00001120"/>
    </source>
</evidence>
<dbReference type="GO" id="GO:0004674">
    <property type="term" value="F:protein serine/threonine kinase activity"/>
    <property type="evidence" value="ECO:0007669"/>
    <property type="project" value="UniProtKB-KW"/>
</dbReference>
<sequence length="314" mass="34871">MSNAISTRTLFDNLHEKLSLQWLAGACGEERKIETDTLHATGSSMVGHLNVIHPNPIQVLGAEELEFLASLGKNSREDILKQLFSEQTSITIVTDNLIPPESFQRLADEHCTPLLGTPFASHDLVSRLQYYLTNLLAERITLHGVFMEVMGSGVLITGPSSSGKSELALELVTRGHRLVADDAPEFARIAPDIISGSCPHVLQDFLEVRGLGVLNIREMYGDSAIKQGKYLRLIINLAVLSDEELQKIDRLRGNQRLRKLLNIDIPEITLPVAPGRNLSVLVEAAVRNHLLTQKGINASQTFIDRQQRFMEKQE</sequence>
<evidence type="ECO:0000313" key="17">
    <source>
        <dbReference type="EMBL" id="OOZ40880.1"/>
    </source>
</evidence>
<evidence type="ECO:0000259" key="16">
    <source>
        <dbReference type="Pfam" id="PF07475"/>
    </source>
</evidence>
<feature type="active site" description="Proton acceptor; for phosphorylation activity. Proton donor; for dephosphorylation activity" evidence="14">
    <location>
        <position position="182"/>
    </location>
</feature>